<dbReference type="Pfam" id="PF08268">
    <property type="entry name" value="FBA_3"/>
    <property type="match status" value="1"/>
</dbReference>
<keyword evidence="3" id="KW-1185">Reference proteome</keyword>
<dbReference type="AlphaFoldDB" id="A0ABD2YRV7"/>
<evidence type="ECO:0000259" key="1">
    <source>
        <dbReference type="Pfam" id="PF08268"/>
    </source>
</evidence>
<dbReference type="PANTHER" id="PTHR31672:SF13">
    <property type="entry name" value="F-BOX PROTEIN CPR30-LIKE"/>
    <property type="match status" value="1"/>
</dbReference>
<comment type="caution">
    <text evidence="2">The sequence shown here is derived from an EMBL/GenBank/DDBJ whole genome shotgun (WGS) entry which is preliminary data.</text>
</comment>
<sequence length="268" mass="30472">DPIIILWNPSIKKSVFLPKPNVTLSSHGEYFHSIAFGFDRVSNDYKLVRIVEVEDTWLVPLVELFKLSTGECEDISHVAIPCHIYMRCSNACINGALHWLGPCECGDEVILLYDLSNDVFEVITLPDCVLKEGHPLQESDPDLVTKMVDIYEGSVALVVYDQDSSDHNFCLWIMKRYGFVDSWTMIIRNLKIKVLELDAPSSSVKWLSRYDFFTGLSDYDSFVDGLALFGRGEQLGYRGSRAGQWNSFYEDSFIQSLVLLDRRGCSVL</sequence>
<protein>
    <recommendedName>
        <fullName evidence="1">F-box associated beta-propeller type 3 domain-containing protein</fullName>
    </recommendedName>
</protein>
<organism evidence="2 3">
    <name type="scientific">Cinchona calisaya</name>
    <dbReference type="NCBI Taxonomy" id="153742"/>
    <lineage>
        <taxon>Eukaryota</taxon>
        <taxon>Viridiplantae</taxon>
        <taxon>Streptophyta</taxon>
        <taxon>Embryophyta</taxon>
        <taxon>Tracheophyta</taxon>
        <taxon>Spermatophyta</taxon>
        <taxon>Magnoliopsida</taxon>
        <taxon>eudicotyledons</taxon>
        <taxon>Gunneridae</taxon>
        <taxon>Pentapetalae</taxon>
        <taxon>asterids</taxon>
        <taxon>lamiids</taxon>
        <taxon>Gentianales</taxon>
        <taxon>Rubiaceae</taxon>
        <taxon>Cinchonoideae</taxon>
        <taxon>Cinchoneae</taxon>
        <taxon>Cinchona</taxon>
    </lineage>
</organism>
<dbReference type="InterPro" id="IPR050796">
    <property type="entry name" value="SCF_F-box_component"/>
</dbReference>
<dbReference type="PANTHER" id="PTHR31672">
    <property type="entry name" value="BNACNNG10540D PROTEIN"/>
    <property type="match status" value="1"/>
</dbReference>
<gene>
    <name evidence="2" type="ORF">ACH5RR_028358</name>
</gene>
<dbReference type="EMBL" id="JBJUIK010000012">
    <property type="protein sequence ID" value="KAL3508957.1"/>
    <property type="molecule type" value="Genomic_DNA"/>
</dbReference>
<proteinExistence type="predicted"/>
<evidence type="ECO:0000313" key="3">
    <source>
        <dbReference type="Proteomes" id="UP001630127"/>
    </source>
</evidence>
<name>A0ABD2YRV7_9GENT</name>
<accession>A0ABD2YRV7</accession>
<dbReference type="Proteomes" id="UP001630127">
    <property type="component" value="Unassembled WGS sequence"/>
</dbReference>
<reference evidence="2 3" key="1">
    <citation type="submission" date="2024-11" db="EMBL/GenBank/DDBJ databases">
        <title>A near-complete genome assembly of Cinchona calisaya.</title>
        <authorList>
            <person name="Lian D.C."/>
            <person name="Zhao X.W."/>
            <person name="Wei L."/>
        </authorList>
    </citation>
    <scope>NUCLEOTIDE SEQUENCE [LARGE SCALE GENOMIC DNA]</scope>
    <source>
        <tissue evidence="2">Nenye</tissue>
    </source>
</reference>
<dbReference type="NCBIfam" id="TIGR01640">
    <property type="entry name" value="F_box_assoc_1"/>
    <property type="match status" value="1"/>
</dbReference>
<feature type="domain" description="F-box associated beta-propeller type 3" evidence="1">
    <location>
        <begin position="5"/>
        <end position="176"/>
    </location>
</feature>
<evidence type="ECO:0000313" key="2">
    <source>
        <dbReference type="EMBL" id="KAL3508957.1"/>
    </source>
</evidence>
<dbReference type="InterPro" id="IPR013187">
    <property type="entry name" value="F-box-assoc_dom_typ3"/>
</dbReference>
<dbReference type="InterPro" id="IPR017451">
    <property type="entry name" value="F-box-assoc_interact_dom"/>
</dbReference>
<feature type="non-terminal residue" evidence="2">
    <location>
        <position position="1"/>
    </location>
</feature>